<dbReference type="AlphaFoldDB" id="A0A0T7APP8"/>
<dbReference type="Proteomes" id="UP000217431">
    <property type="component" value="Chromosome II"/>
</dbReference>
<organism evidence="1 2">
    <name type="scientific">Prevotella intermedia</name>
    <dbReference type="NCBI Taxonomy" id="28131"/>
    <lineage>
        <taxon>Bacteria</taxon>
        <taxon>Pseudomonadati</taxon>
        <taxon>Bacteroidota</taxon>
        <taxon>Bacteroidia</taxon>
        <taxon>Bacteroidales</taxon>
        <taxon>Prevotellaceae</taxon>
        <taxon>Prevotella</taxon>
    </lineage>
</organism>
<name>A0A0T7APP8_PREIN</name>
<reference evidence="1 2" key="1">
    <citation type="journal article" date="2016" name="DNA Res.">
        <title>The complete genome sequencing of Prevotella intermedia strain OMA14 and a subsequent fine-scale, intra-species genomic comparison reveal an unusual amplification of conjugative and mobile transposons and identify a novel Prevotella-lineage-specific repeat.</title>
        <authorList>
            <person name="Naito M."/>
            <person name="Ogura Y."/>
            <person name="Itoh T."/>
            <person name="Shoji M."/>
            <person name="Okamoto M."/>
            <person name="Hayashi T."/>
            <person name="Nakayama K."/>
        </authorList>
    </citation>
    <scope>NUCLEOTIDE SEQUENCE [LARGE SCALE GENOMIC DNA]</scope>
    <source>
        <strain evidence="1 2">OMA14</strain>
    </source>
</reference>
<sequence length="50" mass="6029">MSGVFKSWKEKNKKEWKNRERKDELHTFKDTTGVVARFVFTSNRVVSWLP</sequence>
<evidence type="ECO:0000313" key="1">
    <source>
        <dbReference type="EMBL" id="BAU19080.1"/>
    </source>
</evidence>
<proteinExistence type="predicted"/>
<protein>
    <submittedName>
        <fullName evidence="1">Uncharacterized protein</fullName>
    </submittedName>
</protein>
<dbReference type="EMBL" id="AP014598">
    <property type="protein sequence ID" value="BAU19080.1"/>
    <property type="molecule type" value="Genomic_DNA"/>
</dbReference>
<evidence type="ECO:0000313" key="2">
    <source>
        <dbReference type="Proteomes" id="UP000217431"/>
    </source>
</evidence>
<gene>
    <name evidence="1" type="ORF">PIOMA14_II_0576</name>
</gene>
<accession>A0A0T7APP8</accession>